<comment type="caution">
    <text evidence="1">The sequence shown here is derived from an EMBL/GenBank/DDBJ whole genome shotgun (WGS) entry which is preliminary data.</text>
</comment>
<dbReference type="AlphaFoldDB" id="A0A537J6L1"/>
<dbReference type="Proteomes" id="UP000320048">
    <property type="component" value="Unassembled WGS sequence"/>
</dbReference>
<organism evidence="1 2">
    <name type="scientific">Candidatus Segetimicrobium genomatis</name>
    <dbReference type="NCBI Taxonomy" id="2569760"/>
    <lineage>
        <taxon>Bacteria</taxon>
        <taxon>Bacillati</taxon>
        <taxon>Candidatus Sysuimicrobiota</taxon>
        <taxon>Candidatus Sysuimicrobiia</taxon>
        <taxon>Candidatus Sysuimicrobiales</taxon>
        <taxon>Candidatus Segetimicrobiaceae</taxon>
        <taxon>Candidatus Segetimicrobium</taxon>
    </lineage>
</organism>
<sequence>PARLLALLGSLLLREDRDFHTIQTIESAFRLFAHLRKTAAAANVLVAAARYLAAHAPTVRAQGQTFQIAYRLHRGERLFEAQP</sequence>
<evidence type="ECO:0000313" key="1">
    <source>
        <dbReference type="EMBL" id="TMI79189.1"/>
    </source>
</evidence>
<protein>
    <submittedName>
        <fullName evidence="1">Rieske (2Fe-2S) protein</fullName>
    </submittedName>
</protein>
<proteinExistence type="predicted"/>
<feature type="non-terminal residue" evidence="1">
    <location>
        <position position="1"/>
    </location>
</feature>
<gene>
    <name evidence="1" type="ORF">E6H04_11000</name>
</gene>
<accession>A0A537J6L1</accession>
<reference evidence="1 2" key="1">
    <citation type="journal article" date="2019" name="Nat. Microbiol.">
        <title>Mediterranean grassland soil C-N compound turnover is dependent on rainfall and depth, and is mediated by genomically divergent microorganisms.</title>
        <authorList>
            <person name="Diamond S."/>
            <person name="Andeer P.F."/>
            <person name="Li Z."/>
            <person name="Crits-Christoph A."/>
            <person name="Burstein D."/>
            <person name="Anantharaman K."/>
            <person name="Lane K.R."/>
            <person name="Thomas B.C."/>
            <person name="Pan C."/>
            <person name="Northen T.R."/>
            <person name="Banfield J.F."/>
        </authorList>
    </citation>
    <scope>NUCLEOTIDE SEQUENCE [LARGE SCALE GENOMIC DNA]</scope>
    <source>
        <strain evidence="1">NP_7</strain>
    </source>
</reference>
<evidence type="ECO:0000313" key="2">
    <source>
        <dbReference type="Proteomes" id="UP000320048"/>
    </source>
</evidence>
<dbReference type="EMBL" id="VBAO01000306">
    <property type="protein sequence ID" value="TMI79189.1"/>
    <property type="molecule type" value="Genomic_DNA"/>
</dbReference>
<name>A0A537J6L1_9BACT</name>